<evidence type="ECO:0000256" key="4">
    <source>
        <dbReference type="ARBA" id="ARBA00022692"/>
    </source>
</evidence>
<evidence type="ECO:0000256" key="3">
    <source>
        <dbReference type="ARBA" id="ARBA00022448"/>
    </source>
</evidence>
<organism evidence="8 9">
    <name type="scientific">Massilia atriviolacea</name>
    <dbReference type="NCBI Taxonomy" id="2495579"/>
    <lineage>
        <taxon>Bacteria</taxon>
        <taxon>Pseudomonadati</taxon>
        <taxon>Pseudomonadota</taxon>
        <taxon>Betaproteobacteria</taxon>
        <taxon>Burkholderiales</taxon>
        <taxon>Oxalobacteraceae</taxon>
        <taxon>Telluria group</taxon>
        <taxon>Massilia</taxon>
    </lineage>
</organism>
<gene>
    <name evidence="8" type="ORF">EJB06_00005</name>
</gene>
<keyword evidence="5" id="KW-1133">Transmembrane helix</keyword>
<comment type="similarity">
    <text evidence="2">Belongs to the membrane fusion protein (MFP) (TC 8.A.1) family.</text>
</comment>
<proteinExistence type="inferred from homology"/>
<reference evidence="8 9" key="1">
    <citation type="submission" date="2018-12" db="EMBL/GenBank/DDBJ databases">
        <authorList>
            <person name="Yang E."/>
        </authorList>
    </citation>
    <scope>NUCLEOTIDE SEQUENCE [LARGE SCALE GENOMIC DNA]</scope>
    <source>
        <strain evidence="8 9">SOD</strain>
    </source>
</reference>
<dbReference type="Proteomes" id="UP000278085">
    <property type="component" value="Unassembled WGS sequence"/>
</dbReference>
<sequence length="205" mass="22431">LLRCPGKLDHSTAQIAVKEEEKRLNAEATYADNPTSPRDGVVSALQVKNGTPVSLNQTLAVIVPEHGNGIRSALEIELWAPSRAIGMVRNGAKVKVMFDAFPYQIFGVGEGQVRFVSSAPVLPNELPIPTEMNEQLYKIRVALERDSLSAYGKQWPLAPGMRVSADLVLEERSLLDWLLDPLHAIKRRSGKDDASFLTSSINSDG</sequence>
<dbReference type="AlphaFoldDB" id="A0A430HSP2"/>
<keyword evidence="4" id="KW-0812">Transmembrane</keyword>
<name>A0A430HSP2_9BURK</name>
<evidence type="ECO:0000313" key="9">
    <source>
        <dbReference type="Proteomes" id="UP000278085"/>
    </source>
</evidence>
<dbReference type="Pfam" id="PF26002">
    <property type="entry name" value="Beta-barrel_AprE"/>
    <property type="match status" value="1"/>
</dbReference>
<dbReference type="PROSITE" id="PS00543">
    <property type="entry name" value="HLYD_FAMILY"/>
    <property type="match status" value="1"/>
</dbReference>
<keyword evidence="6" id="KW-0472">Membrane</keyword>
<evidence type="ECO:0000313" key="8">
    <source>
        <dbReference type="EMBL" id="RSZ60573.1"/>
    </source>
</evidence>
<dbReference type="GO" id="GO:0016020">
    <property type="term" value="C:membrane"/>
    <property type="evidence" value="ECO:0007669"/>
    <property type="project" value="UniProtKB-SubCell"/>
</dbReference>
<keyword evidence="3" id="KW-0813">Transport</keyword>
<evidence type="ECO:0000256" key="2">
    <source>
        <dbReference type="ARBA" id="ARBA00009477"/>
    </source>
</evidence>
<dbReference type="PANTHER" id="PTHR30386:SF28">
    <property type="entry name" value="EXPORTED PROTEIN"/>
    <property type="match status" value="1"/>
</dbReference>
<dbReference type="GO" id="GO:0009306">
    <property type="term" value="P:protein secretion"/>
    <property type="evidence" value="ECO:0007669"/>
    <property type="project" value="InterPro"/>
</dbReference>
<feature type="non-terminal residue" evidence="8">
    <location>
        <position position="1"/>
    </location>
</feature>
<protein>
    <submittedName>
        <fullName evidence="8">HlyD family efflux transporter periplasmic adaptor subunit</fullName>
    </submittedName>
</protein>
<dbReference type="InterPro" id="IPR050739">
    <property type="entry name" value="MFP"/>
</dbReference>
<accession>A0A430HSP2</accession>
<dbReference type="PANTHER" id="PTHR30386">
    <property type="entry name" value="MEMBRANE FUSION SUBUNIT OF EMRAB-TOLC MULTIDRUG EFFLUX PUMP"/>
    <property type="match status" value="1"/>
</dbReference>
<feature type="domain" description="AprE-like beta-barrel" evidence="7">
    <location>
        <begin position="76"/>
        <end position="168"/>
    </location>
</feature>
<evidence type="ECO:0000256" key="1">
    <source>
        <dbReference type="ARBA" id="ARBA00004167"/>
    </source>
</evidence>
<keyword evidence="9" id="KW-1185">Reference proteome</keyword>
<dbReference type="EMBL" id="RXLQ01000001">
    <property type="protein sequence ID" value="RSZ60573.1"/>
    <property type="molecule type" value="Genomic_DNA"/>
</dbReference>
<evidence type="ECO:0000256" key="5">
    <source>
        <dbReference type="ARBA" id="ARBA00022989"/>
    </source>
</evidence>
<dbReference type="InterPro" id="IPR058982">
    <property type="entry name" value="Beta-barrel_AprE"/>
</dbReference>
<dbReference type="OrthoDB" id="9775513at2"/>
<evidence type="ECO:0000259" key="7">
    <source>
        <dbReference type="Pfam" id="PF26002"/>
    </source>
</evidence>
<evidence type="ECO:0000256" key="6">
    <source>
        <dbReference type="ARBA" id="ARBA00023136"/>
    </source>
</evidence>
<comment type="caution">
    <text evidence="8">The sequence shown here is derived from an EMBL/GenBank/DDBJ whole genome shotgun (WGS) entry which is preliminary data.</text>
</comment>
<comment type="subcellular location">
    <subcellularLocation>
        <location evidence="1">Membrane</location>
        <topology evidence="1">Single-pass membrane protein</topology>
    </subcellularLocation>
</comment>
<dbReference type="PRINTS" id="PR01490">
    <property type="entry name" value="RTXTOXIND"/>
</dbReference>
<dbReference type="RefSeq" id="WP_126071957.1">
    <property type="nucleotide sequence ID" value="NZ_RXLQ01000001.1"/>
</dbReference>
<dbReference type="InterPro" id="IPR006144">
    <property type="entry name" value="Secretion_HlyD_CS"/>
</dbReference>
<dbReference type="Gene3D" id="2.40.30.170">
    <property type="match status" value="1"/>
</dbReference>